<evidence type="ECO:0000313" key="3">
    <source>
        <dbReference type="Proteomes" id="UP000313359"/>
    </source>
</evidence>
<dbReference type="EMBL" id="ML122290">
    <property type="protein sequence ID" value="RPD56160.1"/>
    <property type="molecule type" value="Genomic_DNA"/>
</dbReference>
<dbReference type="STRING" id="1328759.A0A5C2RYM7"/>
<evidence type="ECO:0000259" key="1">
    <source>
        <dbReference type="Pfam" id="PF12937"/>
    </source>
</evidence>
<evidence type="ECO:0000313" key="2">
    <source>
        <dbReference type="EMBL" id="RPD56160.1"/>
    </source>
</evidence>
<reference evidence="2" key="1">
    <citation type="journal article" date="2018" name="Genome Biol. Evol.">
        <title>Genomics and development of Lentinus tigrinus, a white-rot wood-decaying mushroom with dimorphic fruiting bodies.</title>
        <authorList>
            <person name="Wu B."/>
            <person name="Xu Z."/>
            <person name="Knudson A."/>
            <person name="Carlson A."/>
            <person name="Chen N."/>
            <person name="Kovaka S."/>
            <person name="LaButti K."/>
            <person name="Lipzen A."/>
            <person name="Pennachio C."/>
            <person name="Riley R."/>
            <person name="Schakwitz W."/>
            <person name="Umezawa K."/>
            <person name="Ohm R.A."/>
            <person name="Grigoriev I.V."/>
            <person name="Nagy L.G."/>
            <person name="Gibbons J."/>
            <person name="Hibbett D."/>
        </authorList>
    </citation>
    <scope>NUCLEOTIDE SEQUENCE [LARGE SCALE GENOMIC DNA]</scope>
    <source>
        <strain evidence="2">ALCF2SS1-6</strain>
    </source>
</reference>
<feature type="domain" description="F-box" evidence="1">
    <location>
        <begin position="70"/>
        <end position="130"/>
    </location>
</feature>
<gene>
    <name evidence="2" type="ORF">L227DRAFT_287917</name>
</gene>
<dbReference type="AlphaFoldDB" id="A0A5C2RYM7"/>
<keyword evidence="3" id="KW-1185">Reference proteome</keyword>
<dbReference type="Proteomes" id="UP000313359">
    <property type="component" value="Unassembled WGS sequence"/>
</dbReference>
<accession>A0A5C2RYM7</accession>
<dbReference type="SUPFAM" id="SSF81383">
    <property type="entry name" value="F-box domain"/>
    <property type="match status" value="1"/>
</dbReference>
<sequence length="529" mass="58283">MFQHSDNGVMASTTTATTAQSATMHILNTVVEDVLRERWSLSMETLTQVQLVLHLAASLIQETMNAHCPINKLPPELLALVFSMVPSSLSLPGYVGPSSAKQTYELLPVTHVCRSWRALALDMPSLWSTIPETTVGYTASSIFRTRAQQAPLVVYVDRNRPSAALRDAVGQSARIAELHLHDLRECTPAELSADLLAFPGRWLERAIIRRRVARPGANEVDSAMFKGTVELFNGAAPKLRNLVLHDVPFLPSNFFESLTHLSVSFVSSPVYWSLHDLFELLSQTPLLQDARISGLPTHLYPPDPPIMGSASLPFLRRLDIGDCRGQDSSLNLMRSILSFIVIPSHCAIRLHGMDAHRLSPSTEIRFPFMDPSTALTIDVTFTALAISVSNPDTGSSLRLELNTAGATRTLLQQAIEAFVAGHVTTIRHVTIASQRVWPSWCDSNLLLCLLPNVTRLELCDAHLVDQCLDALRPSLKAEKKSFCAICPNMEDLRLPVGLTALLIDKLRVVLDERAGCGLRLRCMVADKLL</sequence>
<organism evidence="2 3">
    <name type="scientific">Lentinus tigrinus ALCF2SS1-6</name>
    <dbReference type="NCBI Taxonomy" id="1328759"/>
    <lineage>
        <taxon>Eukaryota</taxon>
        <taxon>Fungi</taxon>
        <taxon>Dikarya</taxon>
        <taxon>Basidiomycota</taxon>
        <taxon>Agaricomycotina</taxon>
        <taxon>Agaricomycetes</taxon>
        <taxon>Polyporales</taxon>
        <taxon>Polyporaceae</taxon>
        <taxon>Lentinus</taxon>
    </lineage>
</organism>
<dbReference type="Pfam" id="PF12937">
    <property type="entry name" value="F-box-like"/>
    <property type="match status" value="1"/>
</dbReference>
<proteinExistence type="predicted"/>
<dbReference type="Gene3D" id="1.20.1280.50">
    <property type="match status" value="1"/>
</dbReference>
<dbReference type="InterPro" id="IPR001810">
    <property type="entry name" value="F-box_dom"/>
</dbReference>
<dbReference type="OrthoDB" id="3193283at2759"/>
<name>A0A5C2RYM7_9APHY</name>
<protein>
    <recommendedName>
        <fullName evidence="1">F-box domain-containing protein</fullName>
    </recommendedName>
</protein>
<dbReference type="InterPro" id="IPR036047">
    <property type="entry name" value="F-box-like_dom_sf"/>
</dbReference>